<dbReference type="EMBL" id="SMMG02000006">
    <property type="protein sequence ID" value="KAA3470351.1"/>
    <property type="molecule type" value="Genomic_DNA"/>
</dbReference>
<name>A0A5B6VMK8_9ROSI</name>
<sequence>MFLSDASLFGLGWVLMQSRKVIAYDSRKLKPHEFGDIIYKVRNVTFSLIIKKDLNLRLCRWLELLKYYDLIIDTHPGKANIVTDALS</sequence>
<evidence type="ECO:0000313" key="1">
    <source>
        <dbReference type="EMBL" id="KAA3470351.1"/>
    </source>
</evidence>
<evidence type="ECO:0000313" key="2">
    <source>
        <dbReference type="Proteomes" id="UP000325315"/>
    </source>
</evidence>
<comment type="caution">
    <text evidence="1">The sequence shown here is derived from an EMBL/GenBank/DDBJ whole genome shotgun (WGS) entry which is preliminary data.</text>
</comment>
<reference evidence="2" key="1">
    <citation type="journal article" date="2019" name="Plant Biotechnol. J.">
        <title>Genome sequencing of the Australian wild diploid species Gossypium australe highlights disease resistance and delayed gland morphogenesis.</title>
        <authorList>
            <person name="Cai Y."/>
            <person name="Cai X."/>
            <person name="Wang Q."/>
            <person name="Wang P."/>
            <person name="Zhang Y."/>
            <person name="Cai C."/>
            <person name="Xu Y."/>
            <person name="Wang K."/>
            <person name="Zhou Z."/>
            <person name="Wang C."/>
            <person name="Geng S."/>
            <person name="Li B."/>
            <person name="Dong Q."/>
            <person name="Hou Y."/>
            <person name="Wang H."/>
            <person name="Ai P."/>
            <person name="Liu Z."/>
            <person name="Yi F."/>
            <person name="Sun M."/>
            <person name="An G."/>
            <person name="Cheng J."/>
            <person name="Zhang Y."/>
            <person name="Shi Q."/>
            <person name="Xie Y."/>
            <person name="Shi X."/>
            <person name="Chang Y."/>
            <person name="Huang F."/>
            <person name="Chen Y."/>
            <person name="Hong S."/>
            <person name="Mi L."/>
            <person name="Sun Q."/>
            <person name="Zhang L."/>
            <person name="Zhou B."/>
            <person name="Peng R."/>
            <person name="Zhang X."/>
            <person name="Liu F."/>
        </authorList>
    </citation>
    <scope>NUCLEOTIDE SEQUENCE [LARGE SCALE GENOMIC DNA]</scope>
    <source>
        <strain evidence="2">cv. PA1801</strain>
    </source>
</reference>
<dbReference type="AlphaFoldDB" id="A0A5B6VMK8"/>
<dbReference type="PANTHER" id="PTHR34072:SF59">
    <property type="entry name" value="CCHC-TYPE INTEGRASE"/>
    <property type="match status" value="1"/>
</dbReference>
<dbReference type="PANTHER" id="PTHR34072">
    <property type="entry name" value="ENZYMATIC POLYPROTEIN-RELATED"/>
    <property type="match status" value="1"/>
</dbReference>
<dbReference type="InterPro" id="IPR043502">
    <property type="entry name" value="DNA/RNA_pol_sf"/>
</dbReference>
<organism evidence="1 2">
    <name type="scientific">Gossypium australe</name>
    <dbReference type="NCBI Taxonomy" id="47621"/>
    <lineage>
        <taxon>Eukaryota</taxon>
        <taxon>Viridiplantae</taxon>
        <taxon>Streptophyta</taxon>
        <taxon>Embryophyta</taxon>
        <taxon>Tracheophyta</taxon>
        <taxon>Spermatophyta</taxon>
        <taxon>Magnoliopsida</taxon>
        <taxon>eudicotyledons</taxon>
        <taxon>Gunneridae</taxon>
        <taxon>Pentapetalae</taxon>
        <taxon>rosids</taxon>
        <taxon>malvids</taxon>
        <taxon>Malvales</taxon>
        <taxon>Malvaceae</taxon>
        <taxon>Malvoideae</taxon>
        <taxon>Gossypium</taxon>
    </lineage>
</organism>
<gene>
    <name evidence="1" type="ORF">EPI10_016065</name>
</gene>
<dbReference type="Proteomes" id="UP000325315">
    <property type="component" value="Unassembled WGS sequence"/>
</dbReference>
<accession>A0A5B6VMK8</accession>
<keyword evidence="2" id="KW-1185">Reference proteome</keyword>
<protein>
    <submittedName>
        <fullName evidence="1">CCHC-type integrase</fullName>
    </submittedName>
</protein>
<dbReference type="SUPFAM" id="SSF56672">
    <property type="entry name" value="DNA/RNA polymerases"/>
    <property type="match status" value="1"/>
</dbReference>
<proteinExistence type="predicted"/>